<feature type="region of interest" description="Disordered" evidence="1">
    <location>
        <begin position="28"/>
        <end position="52"/>
    </location>
</feature>
<reference evidence="2" key="1">
    <citation type="submission" date="2018-02" db="EMBL/GenBank/DDBJ databases">
        <authorList>
            <person name="Cohen D.B."/>
            <person name="Kent A.D."/>
        </authorList>
    </citation>
    <scope>NUCLEOTIDE SEQUENCE</scope>
</reference>
<dbReference type="AlphaFoldDB" id="A0A2N9GBB5"/>
<protein>
    <submittedName>
        <fullName evidence="2">Uncharacterized protein</fullName>
    </submittedName>
</protein>
<evidence type="ECO:0000313" key="2">
    <source>
        <dbReference type="EMBL" id="SPC96833.1"/>
    </source>
</evidence>
<gene>
    <name evidence="2" type="ORF">FSB_LOCUS24715</name>
</gene>
<organism evidence="2">
    <name type="scientific">Fagus sylvatica</name>
    <name type="common">Beechnut</name>
    <dbReference type="NCBI Taxonomy" id="28930"/>
    <lineage>
        <taxon>Eukaryota</taxon>
        <taxon>Viridiplantae</taxon>
        <taxon>Streptophyta</taxon>
        <taxon>Embryophyta</taxon>
        <taxon>Tracheophyta</taxon>
        <taxon>Spermatophyta</taxon>
        <taxon>Magnoliopsida</taxon>
        <taxon>eudicotyledons</taxon>
        <taxon>Gunneridae</taxon>
        <taxon>Pentapetalae</taxon>
        <taxon>rosids</taxon>
        <taxon>fabids</taxon>
        <taxon>Fagales</taxon>
        <taxon>Fagaceae</taxon>
        <taxon>Fagus</taxon>
    </lineage>
</organism>
<accession>A0A2N9GBB5</accession>
<dbReference type="EMBL" id="OIVN01001707">
    <property type="protein sequence ID" value="SPC96833.1"/>
    <property type="molecule type" value="Genomic_DNA"/>
</dbReference>
<proteinExistence type="predicted"/>
<name>A0A2N9GBB5_FAGSY</name>
<sequence>MLLTGKKCKVFPDKTKELIALLRSREEVQIPNPSQNDGGNLLHEEGGNQNQDIRATKLEEELKEMKEQMKEMKSQVKAKAARNLDMLVHRSESPFTKRVDDYPFSAKFKVP</sequence>
<evidence type="ECO:0000256" key="1">
    <source>
        <dbReference type="SAM" id="MobiDB-lite"/>
    </source>
</evidence>